<evidence type="ECO:0000256" key="4">
    <source>
        <dbReference type="ARBA" id="ARBA00022670"/>
    </source>
</evidence>
<dbReference type="InterPro" id="IPR000209">
    <property type="entry name" value="Peptidase_S8/S53_dom"/>
</dbReference>
<dbReference type="Pfam" id="PF00082">
    <property type="entry name" value="Peptidase_S8"/>
    <property type="match status" value="1"/>
</dbReference>
<evidence type="ECO:0000256" key="5">
    <source>
        <dbReference type="ARBA" id="ARBA00022729"/>
    </source>
</evidence>
<comment type="similarity">
    <text evidence="1 8 9">Belongs to the peptidase S8 family.</text>
</comment>
<dbReference type="PANTHER" id="PTHR43806:SF65">
    <property type="entry name" value="SERINE PROTEASE APRX"/>
    <property type="match status" value="1"/>
</dbReference>
<dbReference type="Proteomes" id="UP001148125">
    <property type="component" value="Unassembled WGS sequence"/>
</dbReference>
<accession>A0ABT5VGW5</accession>
<evidence type="ECO:0000256" key="3">
    <source>
        <dbReference type="ARBA" id="ARBA00022525"/>
    </source>
</evidence>
<dbReference type="PROSITE" id="PS51892">
    <property type="entry name" value="SUBTILASE"/>
    <property type="match status" value="1"/>
</dbReference>
<keyword evidence="3" id="KW-0964">Secreted</keyword>
<dbReference type="InterPro" id="IPR034213">
    <property type="entry name" value="S8_Vpr-like"/>
</dbReference>
<name>A0ABT5VGW5_9BACI</name>
<dbReference type="InterPro" id="IPR046450">
    <property type="entry name" value="PA_dom_sf"/>
</dbReference>
<evidence type="ECO:0000256" key="6">
    <source>
        <dbReference type="ARBA" id="ARBA00022801"/>
    </source>
</evidence>
<evidence type="ECO:0000256" key="9">
    <source>
        <dbReference type="RuleBase" id="RU003355"/>
    </source>
</evidence>
<dbReference type="PRINTS" id="PR00723">
    <property type="entry name" value="SUBTILISIN"/>
</dbReference>
<keyword evidence="4 8" id="KW-0645">Protease</keyword>
<evidence type="ECO:0000256" key="1">
    <source>
        <dbReference type="ARBA" id="ARBA00011073"/>
    </source>
</evidence>
<dbReference type="Gene3D" id="3.40.50.200">
    <property type="entry name" value="Peptidase S8/S53 domain"/>
    <property type="match status" value="1"/>
</dbReference>
<dbReference type="InterPro" id="IPR022398">
    <property type="entry name" value="Peptidase_S8_His-AS"/>
</dbReference>
<feature type="domain" description="PA" evidence="11">
    <location>
        <begin position="237"/>
        <end position="306"/>
    </location>
</feature>
<dbReference type="SUPFAM" id="SSF52743">
    <property type="entry name" value="Subtilisin-like"/>
    <property type="match status" value="1"/>
</dbReference>
<evidence type="ECO:0000256" key="2">
    <source>
        <dbReference type="ARBA" id="ARBA00022512"/>
    </source>
</evidence>
<reference evidence="12" key="1">
    <citation type="submission" date="2024-05" db="EMBL/GenBank/DDBJ databases">
        <title>Alkalihalobacillus sp. strain MEB203 novel alkaliphilic bacterium from Lonar Lake, India.</title>
        <authorList>
            <person name="Joshi A."/>
            <person name="Thite S."/>
            <person name="Mengade P."/>
        </authorList>
    </citation>
    <scope>NUCLEOTIDE SEQUENCE</scope>
    <source>
        <strain evidence="12">MEB 203</strain>
    </source>
</reference>
<gene>
    <name evidence="12" type="ORF">N7Z68_15040</name>
</gene>
<dbReference type="PANTHER" id="PTHR43806">
    <property type="entry name" value="PEPTIDASE S8"/>
    <property type="match status" value="1"/>
</dbReference>
<dbReference type="InterPro" id="IPR023827">
    <property type="entry name" value="Peptidase_S8_Asp-AS"/>
</dbReference>
<evidence type="ECO:0000256" key="7">
    <source>
        <dbReference type="ARBA" id="ARBA00022825"/>
    </source>
</evidence>
<evidence type="ECO:0000256" key="8">
    <source>
        <dbReference type="PROSITE-ProRule" id="PRU01240"/>
    </source>
</evidence>
<dbReference type="PROSITE" id="PS00136">
    <property type="entry name" value="SUBTILASE_ASP"/>
    <property type="match status" value="1"/>
</dbReference>
<keyword evidence="7 8" id="KW-0720">Serine protease</keyword>
<keyword evidence="2" id="KW-0134">Cell wall</keyword>
<evidence type="ECO:0000259" key="10">
    <source>
        <dbReference type="Pfam" id="PF00082"/>
    </source>
</evidence>
<organism evidence="12 13">
    <name type="scientific">Alkalihalobacterium chitinilyticum</name>
    <dbReference type="NCBI Taxonomy" id="2980103"/>
    <lineage>
        <taxon>Bacteria</taxon>
        <taxon>Bacillati</taxon>
        <taxon>Bacillota</taxon>
        <taxon>Bacilli</taxon>
        <taxon>Bacillales</taxon>
        <taxon>Bacillaceae</taxon>
        <taxon>Alkalihalobacterium</taxon>
    </lineage>
</organism>
<dbReference type="CDD" id="cd07474">
    <property type="entry name" value="Peptidases_S8_subtilisin_Vpr-like"/>
    <property type="match status" value="1"/>
</dbReference>
<dbReference type="InterPro" id="IPR023828">
    <property type="entry name" value="Peptidase_S8_Ser-AS"/>
</dbReference>
<feature type="domain" description="Peptidase S8/S53" evidence="10">
    <location>
        <begin position="32"/>
        <end position="424"/>
    </location>
</feature>
<dbReference type="InterPro" id="IPR050131">
    <property type="entry name" value="Peptidase_S8_subtilisin-like"/>
</dbReference>
<feature type="active site" description="Charge relay system" evidence="8">
    <location>
        <position position="41"/>
    </location>
</feature>
<feature type="active site" description="Charge relay system" evidence="8">
    <location>
        <position position="81"/>
    </location>
</feature>
<proteinExistence type="inferred from homology"/>
<comment type="caution">
    <text evidence="12">The sequence shown here is derived from an EMBL/GenBank/DDBJ whole genome shotgun (WGS) entry which is preliminary data.</text>
</comment>
<dbReference type="Pfam" id="PF02225">
    <property type="entry name" value="PA"/>
    <property type="match status" value="1"/>
</dbReference>
<dbReference type="Gene3D" id="3.50.30.30">
    <property type="match status" value="1"/>
</dbReference>
<protein>
    <submittedName>
        <fullName evidence="12">S8 family serine peptidase</fullName>
    </submittedName>
</protein>
<keyword evidence="13" id="KW-1185">Reference proteome</keyword>
<dbReference type="EMBL" id="JAOTPO010000010">
    <property type="protein sequence ID" value="MDE5414693.1"/>
    <property type="molecule type" value="Genomic_DNA"/>
</dbReference>
<dbReference type="PROSITE" id="PS00137">
    <property type="entry name" value="SUBTILASE_HIS"/>
    <property type="match status" value="1"/>
</dbReference>
<dbReference type="InterPro" id="IPR015500">
    <property type="entry name" value="Peptidase_S8_subtilisin-rel"/>
</dbReference>
<keyword evidence="5" id="KW-0732">Signal</keyword>
<keyword evidence="6 8" id="KW-0378">Hydrolase</keyword>
<evidence type="ECO:0000259" key="11">
    <source>
        <dbReference type="Pfam" id="PF02225"/>
    </source>
</evidence>
<dbReference type="SUPFAM" id="SSF52025">
    <property type="entry name" value="PA domain"/>
    <property type="match status" value="1"/>
</dbReference>
<feature type="active site" description="Charge relay system" evidence="8">
    <location>
        <position position="372"/>
    </location>
</feature>
<dbReference type="InterPro" id="IPR036852">
    <property type="entry name" value="Peptidase_S8/S53_dom_sf"/>
</dbReference>
<dbReference type="CDD" id="cd02133">
    <property type="entry name" value="PA_C5a_like"/>
    <property type="match status" value="1"/>
</dbReference>
<sequence length="652" mass="71307">MTYQTTIDDSVPFIGTENIRNQLDRDGEKLTGKGVKIAVIDTGIDYSHPDLKPNFKGGYDVVDNDKDPMETMPRQGGITIHGTHVAGIIAANGKIKGVAPEAEIYAYRALGPGGQGTTEQVIESIERAVEDEVDIINLSLGNSVNGPDWPTSVALDRAVELGVVAVTSNGNSGPNMWTVGSPGTSTKAISVGASSPPLKTPYITIFGEDREISVNSMSGALPWNLRRDHPLMFAGLGRKEDMEDAAGKIVLVRRGIIPFAEKARNAMESGAKGLIIYNNTSGPFMGAIDGDPLQFPVATISKEDGEWMREQLEEKQKRQIRTIFRHEEDLLAPFSSRGPVTHTWEVKPDVVAPGVSIDSTIPKGYLGLNGTSMSAPHVAGAAALIKQAHPNWSPEQIKAALMNTGKQLFDLEGKPYMPHEQGAGRIQVDKAVRTDTLVYPGAVTFGKWAADDRREVKRVKLTVENHSDTVKKYYVSPPLDAPDGVQWKVPFSFEIEAGEKKEVEVVMDIFPAVLKEGIHHGDIFIKGGSEEIRVPYLFFIEEPDYPRVMAFGFERGDSVDSYRYEVYLPGGASEVGIALYDPDTFKFIKYLDAKKDIGRGLLEVELEGVDLANGVYKALVFAEQDGKEDTLETMIFIGDELHSNADKNNRDE</sequence>
<evidence type="ECO:0000313" key="13">
    <source>
        <dbReference type="Proteomes" id="UP001148125"/>
    </source>
</evidence>
<dbReference type="PROSITE" id="PS00138">
    <property type="entry name" value="SUBTILASE_SER"/>
    <property type="match status" value="1"/>
</dbReference>
<dbReference type="InterPro" id="IPR003137">
    <property type="entry name" value="PA_domain"/>
</dbReference>
<evidence type="ECO:0000313" key="12">
    <source>
        <dbReference type="EMBL" id="MDE5414693.1"/>
    </source>
</evidence>